<dbReference type="GO" id="GO:0000155">
    <property type="term" value="F:phosphorelay sensor kinase activity"/>
    <property type="evidence" value="ECO:0007669"/>
    <property type="project" value="InterPro"/>
</dbReference>
<dbReference type="Gene3D" id="1.10.287.130">
    <property type="match status" value="1"/>
</dbReference>
<dbReference type="OrthoDB" id="9772100at2"/>
<evidence type="ECO:0000256" key="1">
    <source>
        <dbReference type="ARBA" id="ARBA00000085"/>
    </source>
</evidence>
<dbReference type="CDD" id="cd00075">
    <property type="entry name" value="HATPase"/>
    <property type="match status" value="1"/>
</dbReference>
<evidence type="ECO:0000256" key="2">
    <source>
        <dbReference type="ARBA" id="ARBA00012438"/>
    </source>
</evidence>
<dbReference type="PROSITE" id="PS50109">
    <property type="entry name" value="HIS_KIN"/>
    <property type="match status" value="1"/>
</dbReference>
<dbReference type="InterPro" id="IPR014710">
    <property type="entry name" value="RmlC-like_jellyroll"/>
</dbReference>
<evidence type="ECO:0000259" key="5">
    <source>
        <dbReference type="PROSITE" id="PS50042"/>
    </source>
</evidence>
<dbReference type="SUPFAM" id="SSF55874">
    <property type="entry name" value="ATPase domain of HSP90 chaperone/DNA topoisomerase II/histidine kinase"/>
    <property type="match status" value="1"/>
</dbReference>
<dbReference type="Pfam" id="PF00027">
    <property type="entry name" value="cNMP_binding"/>
    <property type="match status" value="1"/>
</dbReference>
<evidence type="ECO:0000313" key="7">
    <source>
        <dbReference type="EMBL" id="RQW63354.1"/>
    </source>
</evidence>
<dbReference type="SMART" id="SM00387">
    <property type="entry name" value="HATPase_c"/>
    <property type="match status" value="1"/>
</dbReference>
<comment type="catalytic activity">
    <reaction evidence="1">
        <text>ATP + protein L-histidine = ADP + protein N-phospho-L-histidine.</text>
        <dbReference type="EC" id="2.7.13.3"/>
    </reaction>
</comment>
<keyword evidence="8" id="KW-1185">Reference proteome</keyword>
<dbReference type="SUPFAM" id="SSF51206">
    <property type="entry name" value="cAMP-binding domain-like"/>
    <property type="match status" value="1"/>
</dbReference>
<name>A0A3N9THJ9_9VIBR</name>
<dbReference type="Gene3D" id="2.60.120.10">
    <property type="entry name" value="Jelly Rolls"/>
    <property type="match status" value="1"/>
</dbReference>
<dbReference type="PROSITE" id="PS50042">
    <property type="entry name" value="CNMP_BINDING_3"/>
    <property type="match status" value="1"/>
</dbReference>
<feature type="domain" description="Cyclic nucleotide-binding" evidence="5">
    <location>
        <begin position="203"/>
        <end position="304"/>
    </location>
</feature>
<dbReference type="PANTHER" id="PTHR43065:SF48">
    <property type="entry name" value="HISTIDINE KINASE"/>
    <property type="match status" value="1"/>
</dbReference>
<dbReference type="InterPro" id="IPR018490">
    <property type="entry name" value="cNMP-bd_dom_sf"/>
</dbReference>
<proteinExistence type="predicted"/>
<dbReference type="EMBL" id="RJVQ01000003">
    <property type="protein sequence ID" value="RQW63354.1"/>
    <property type="molecule type" value="Genomic_DNA"/>
</dbReference>
<dbReference type="InterPro" id="IPR005467">
    <property type="entry name" value="His_kinase_dom"/>
</dbReference>
<evidence type="ECO:0000256" key="3">
    <source>
        <dbReference type="ARBA" id="ARBA00022553"/>
    </source>
</evidence>
<dbReference type="PRINTS" id="PR00344">
    <property type="entry name" value="BCTRLSENSOR"/>
</dbReference>
<gene>
    <name evidence="7" type="ORF">EES38_08880</name>
</gene>
<keyword evidence="4" id="KW-0175">Coiled coil</keyword>
<comment type="caution">
    <text evidence="7">The sequence shown here is derived from an EMBL/GenBank/DDBJ whole genome shotgun (WGS) entry which is preliminary data.</text>
</comment>
<dbReference type="EC" id="2.7.13.3" evidence="2"/>
<dbReference type="AlphaFoldDB" id="A0A3N9THJ9"/>
<reference evidence="7 8" key="1">
    <citation type="submission" date="2018-11" db="EMBL/GenBank/DDBJ databases">
        <title>Vibrio LJC006 sp. nov., isolated from seawater during the bloom of the enteromorpha.</title>
        <authorList>
            <person name="Liang J."/>
        </authorList>
    </citation>
    <scope>NUCLEOTIDE SEQUENCE [LARGE SCALE GENOMIC DNA]</scope>
    <source>
        <strain evidence="7 8">LJC006</strain>
    </source>
</reference>
<evidence type="ECO:0000259" key="6">
    <source>
        <dbReference type="PROSITE" id="PS50109"/>
    </source>
</evidence>
<dbReference type="SUPFAM" id="SSF47384">
    <property type="entry name" value="Homodimeric domain of signal transducing histidine kinase"/>
    <property type="match status" value="1"/>
</dbReference>
<dbReference type="RefSeq" id="WP_124936820.1">
    <property type="nucleotide sequence ID" value="NZ_RJVQ01000003.1"/>
</dbReference>
<dbReference type="CDD" id="cd00082">
    <property type="entry name" value="HisKA"/>
    <property type="match status" value="1"/>
</dbReference>
<protein>
    <recommendedName>
        <fullName evidence="2">histidine kinase</fullName>
        <ecNumber evidence="2">2.7.13.3</ecNumber>
    </recommendedName>
</protein>
<evidence type="ECO:0000313" key="8">
    <source>
        <dbReference type="Proteomes" id="UP000281112"/>
    </source>
</evidence>
<dbReference type="InterPro" id="IPR003661">
    <property type="entry name" value="HisK_dim/P_dom"/>
</dbReference>
<dbReference type="Proteomes" id="UP000281112">
    <property type="component" value="Unassembled WGS sequence"/>
</dbReference>
<feature type="coiled-coil region" evidence="4">
    <location>
        <begin position="309"/>
        <end position="339"/>
    </location>
</feature>
<sequence>MNQFAIVCLDNNPICIEQFQDDLVFFSDCFDLYCVESIEDAQQTVEFIFEQNQSIALFVASHHSALAGADYLTTLDKSSQTQKSRKVLILSDEKDLPAMLNTVNEGRLDHCLTKPLASKVLYTIAKRELTKFVIENDSDNLLHYSQSLENETLLTAHINQSMHQYRQGFMRNYHDLSDQQLAENVIVALHDFFDIEDETRACRTYSKNHILTKEGTENEFLWFITSGEVALYKLDDNGHRREVIRHTKGGMVGGMSFVTGEASFSTAITLSKTEVIKLDRDVFSKVMHSNSELLPLFTNLLLRHFNRRLQRSINTKMQLQETLDSLKNAQNQLIEREKMAVLGQLVAGVAHELNNPVAAIAHQAEKLTATLNTILDKHQDTTEKLLHPTYRNMFEQGKTTTPLSTSEQRERVKCIDQRLNNRLLSKKLVRLNLDSSQEVIDSALHFPQQTQFEVNELENYVQLGESLRSIRVCSERITQMVKSLKSYARKDTEVRQLVDVHEGIEDTIVIFENKLQHHKLIRKYSAIPHLYTMGNALQQVWTNFISNALDALGTTSGEITISTAEFQRNNVHYAQISVSDNGIGIEDERLPHIFELNFTTKKEGHFGLGIGLSICQQIIHQHKGWIDVESQSGKGTTISAYLPLPQ</sequence>
<dbReference type="InterPro" id="IPR036097">
    <property type="entry name" value="HisK_dim/P_sf"/>
</dbReference>
<dbReference type="InterPro" id="IPR000595">
    <property type="entry name" value="cNMP-bd_dom"/>
</dbReference>
<keyword evidence="3" id="KW-0597">Phosphoprotein</keyword>
<evidence type="ECO:0000256" key="4">
    <source>
        <dbReference type="SAM" id="Coils"/>
    </source>
</evidence>
<feature type="domain" description="Histidine kinase" evidence="6">
    <location>
        <begin position="537"/>
        <end position="646"/>
    </location>
</feature>
<dbReference type="InterPro" id="IPR036890">
    <property type="entry name" value="HATPase_C_sf"/>
</dbReference>
<dbReference type="InterPro" id="IPR003594">
    <property type="entry name" value="HATPase_dom"/>
</dbReference>
<accession>A0A3N9THJ9</accession>
<dbReference type="PANTHER" id="PTHR43065">
    <property type="entry name" value="SENSOR HISTIDINE KINASE"/>
    <property type="match status" value="1"/>
</dbReference>
<dbReference type="InterPro" id="IPR004358">
    <property type="entry name" value="Sig_transdc_His_kin-like_C"/>
</dbReference>
<organism evidence="7 8">
    <name type="scientific">Vibrio viridaestus</name>
    <dbReference type="NCBI Taxonomy" id="2487322"/>
    <lineage>
        <taxon>Bacteria</taxon>
        <taxon>Pseudomonadati</taxon>
        <taxon>Pseudomonadota</taxon>
        <taxon>Gammaproteobacteria</taxon>
        <taxon>Vibrionales</taxon>
        <taxon>Vibrionaceae</taxon>
        <taxon>Vibrio</taxon>
    </lineage>
</organism>
<dbReference type="Pfam" id="PF02518">
    <property type="entry name" value="HATPase_c"/>
    <property type="match status" value="1"/>
</dbReference>
<dbReference type="CDD" id="cd00038">
    <property type="entry name" value="CAP_ED"/>
    <property type="match status" value="1"/>
</dbReference>
<dbReference type="Gene3D" id="3.30.565.10">
    <property type="entry name" value="Histidine kinase-like ATPase, C-terminal domain"/>
    <property type="match status" value="1"/>
</dbReference>